<keyword evidence="3" id="KW-1185">Reference proteome</keyword>
<reference evidence="2" key="1">
    <citation type="submission" date="2023-01" db="EMBL/GenBank/DDBJ databases">
        <title>The growth and conidiation of Purpureocillium lavendulum are regulated by nitrogen source and histone H3K14 acetylation.</title>
        <authorList>
            <person name="Tang P."/>
            <person name="Han J."/>
            <person name="Zhang C."/>
            <person name="Tang P."/>
            <person name="Qi F."/>
            <person name="Zhang K."/>
            <person name="Liang L."/>
        </authorList>
    </citation>
    <scope>NUCLEOTIDE SEQUENCE</scope>
    <source>
        <strain evidence="2">YMF1.00683</strain>
    </source>
</reference>
<feature type="compositionally biased region" description="Pro residues" evidence="1">
    <location>
        <begin position="309"/>
        <end position="327"/>
    </location>
</feature>
<feature type="compositionally biased region" description="Low complexity" evidence="1">
    <location>
        <begin position="245"/>
        <end position="254"/>
    </location>
</feature>
<feature type="compositionally biased region" description="Polar residues" evidence="1">
    <location>
        <begin position="118"/>
        <end position="128"/>
    </location>
</feature>
<proteinExistence type="predicted"/>
<evidence type="ECO:0000256" key="1">
    <source>
        <dbReference type="SAM" id="MobiDB-lite"/>
    </source>
</evidence>
<feature type="compositionally biased region" description="Polar residues" evidence="1">
    <location>
        <begin position="183"/>
        <end position="196"/>
    </location>
</feature>
<protein>
    <submittedName>
        <fullName evidence="2">Alpha-amylase</fullName>
    </submittedName>
</protein>
<feature type="compositionally biased region" description="Low complexity" evidence="1">
    <location>
        <begin position="19"/>
        <end position="44"/>
    </location>
</feature>
<name>A0AB34G6R9_9HYPO</name>
<dbReference type="Proteomes" id="UP001163105">
    <property type="component" value="Unassembled WGS sequence"/>
</dbReference>
<sequence length="987" mass="107620">MDSLGKAFKAGLVKAYAAGQQQVQQRVAKLAEQSNSSGSPQQPGYGPPQPSGYAPQQHSGYAPHQPSGYGHGQHDASYYHGTPGHAQPPGYASPPSATTYSAPANANASPYFPPPPTQAANLNQATSTPSPYHGYAPSPPGPASGAQATTYESCPIPAEYPRPSSFQQSAQPPAQSAPPSQPHHQYTSHGPSQHSSYAPPPPAPYVAPNHSQQQAYDHGASATGHSYAAHNPQGMTYTSPPPPTTSTESYSSPPQIATPNAQGADYPYPLSQDHAGQVPPRRRPVPTDQPPQPDSHLPNNAPQSVQFQHPPPPPPPQPLFQPAPAPYVPEVPTSYQAAPNDFHTSLTTQASYSVNNPKDITEGLSAGMNKLNVNGDPRQSEYSAVPPAVPVAQRARRVLEMKSEGEPSDTLRYCPEGRMMDYSLDWYHLEGLPTYLVCTRCHADHIKGTSLAANFIRVKRPDGSSSGCGFYYSRITDVLWPLSLKSNSTEALRAFMVKRLELPACKGAGNVVTAADGFKWFGMAAKEHEGFITCEACYEDTVVGTSFESRFASYQEQGADDKWSCDLCVPYIRRAASHFSQRNDWQGFVGATTKRMQLPACEGKDVELNSITWYLPRRNIDNFHVCELCYLDKVALTDFEDEFDPQAPKSGFDSWLDTLGKRRTCDLASTNRPIAFALETSLFLNDFDLFARSAAKIAGLVPCTANGIIRGNWWTISGGCPDFSVCEACHTGILQANDLERYFEAAPRDKEATIVCSLCAASPRCQQYLVQLVKSIDTGVFGHFTDFVRKFAGVQPCAGIKSREKGKWWGYQEALFCENCYVGFVADTSLGGELPLNGEYDERAQICQVWSPRMRTMWLKTCEAGPPGSAESKAALDEFKAFGSHRLQVWLQTVPKIEYMNSMRQMRIMNAMHQGQLSLMYSGMNSMAVLSGTTDGNLHGNSSLGWYETEHGATGAQMFNNMQAGMTSGGGEWAQILHLSQMWTEVE</sequence>
<comment type="caution">
    <text evidence="2">The sequence shown here is derived from an EMBL/GenBank/DDBJ whole genome shotgun (WGS) entry which is preliminary data.</text>
</comment>
<accession>A0AB34G6R9</accession>
<feature type="compositionally biased region" description="Low complexity" evidence="1">
    <location>
        <begin position="163"/>
        <end position="174"/>
    </location>
</feature>
<dbReference type="EMBL" id="JAQHRD010000001">
    <property type="protein sequence ID" value="KAJ6447282.1"/>
    <property type="molecule type" value="Genomic_DNA"/>
</dbReference>
<feature type="compositionally biased region" description="Polar residues" evidence="1">
    <location>
        <begin position="95"/>
        <end position="108"/>
    </location>
</feature>
<organism evidence="2 3">
    <name type="scientific">Purpureocillium lavendulum</name>
    <dbReference type="NCBI Taxonomy" id="1247861"/>
    <lineage>
        <taxon>Eukaryota</taxon>
        <taxon>Fungi</taxon>
        <taxon>Dikarya</taxon>
        <taxon>Ascomycota</taxon>
        <taxon>Pezizomycotina</taxon>
        <taxon>Sordariomycetes</taxon>
        <taxon>Hypocreomycetidae</taxon>
        <taxon>Hypocreales</taxon>
        <taxon>Ophiocordycipitaceae</taxon>
        <taxon>Purpureocillium</taxon>
    </lineage>
</organism>
<feature type="region of interest" description="Disordered" evidence="1">
    <location>
        <begin position="19"/>
        <end position="327"/>
    </location>
</feature>
<gene>
    <name evidence="2" type="ORF">O9K51_02057</name>
</gene>
<dbReference type="AlphaFoldDB" id="A0AB34G6R9"/>
<evidence type="ECO:0000313" key="2">
    <source>
        <dbReference type="EMBL" id="KAJ6447282.1"/>
    </source>
</evidence>
<evidence type="ECO:0000313" key="3">
    <source>
        <dbReference type="Proteomes" id="UP001163105"/>
    </source>
</evidence>